<dbReference type="InterPro" id="IPR002446">
    <property type="entry name" value="Lipocalin_bac"/>
</dbReference>
<dbReference type="PIRSF" id="PIRSF036893">
    <property type="entry name" value="Lipocalin_ApoD"/>
    <property type="match status" value="1"/>
</dbReference>
<dbReference type="GO" id="GO:0006950">
    <property type="term" value="P:response to stress"/>
    <property type="evidence" value="ECO:0007669"/>
    <property type="project" value="UniProtKB-ARBA"/>
</dbReference>
<name>A0A9D7XH53_9BACT</name>
<dbReference type="PRINTS" id="PR01171">
    <property type="entry name" value="BCTLIPOCALIN"/>
</dbReference>
<evidence type="ECO:0000256" key="1">
    <source>
        <dbReference type="ARBA" id="ARBA00006889"/>
    </source>
</evidence>
<reference evidence="4" key="1">
    <citation type="submission" date="2020-10" db="EMBL/GenBank/DDBJ databases">
        <title>Connecting structure to function with the recovery of over 1000 high-quality activated sludge metagenome-assembled genomes encoding full-length rRNA genes using long-read sequencing.</title>
        <authorList>
            <person name="Singleton C.M."/>
            <person name="Petriglieri F."/>
            <person name="Kristensen J.M."/>
            <person name="Kirkegaard R.H."/>
            <person name="Michaelsen T.Y."/>
            <person name="Andersen M.H."/>
            <person name="Karst S.M."/>
            <person name="Dueholm M.S."/>
            <person name="Nielsen P.H."/>
            <person name="Albertsen M."/>
        </authorList>
    </citation>
    <scope>NUCLEOTIDE SEQUENCE</scope>
    <source>
        <strain evidence="4">Skiv_18-Q3-R9-52_MAXAC.067</strain>
    </source>
</reference>
<dbReference type="InterPro" id="IPR000566">
    <property type="entry name" value="Lipocln_cytosolic_FA-bd_dom"/>
</dbReference>
<dbReference type="PROSITE" id="PS51257">
    <property type="entry name" value="PROKAR_LIPOPROTEIN"/>
    <property type="match status" value="1"/>
</dbReference>
<dbReference type="SUPFAM" id="SSF50814">
    <property type="entry name" value="Lipocalins"/>
    <property type="match status" value="1"/>
</dbReference>
<gene>
    <name evidence="4" type="ORF">IPP58_02255</name>
</gene>
<dbReference type="InterPro" id="IPR047202">
    <property type="entry name" value="Lipocalin_Blc-like_dom"/>
</dbReference>
<dbReference type="InterPro" id="IPR012674">
    <property type="entry name" value="Calycin"/>
</dbReference>
<organism evidence="4 5">
    <name type="scientific">Candidatus Geothrix skivensis</name>
    <dbReference type="NCBI Taxonomy" id="2954439"/>
    <lineage>
        <taxon>Bacteria</taxon>
        <taxon>Pseudomonadati</taxon>
        <taxon>Acidobacteriota</taxon>
        <taxon>Holophagae</taxon>
        <taxon>Holophagales</taxon>
        <taxon>Holophagaceae</taxon>
        <taxon>Geothrix</taxon>
    </lineage>
</organism>
<dbReference type="EMBL" id="JADKIO010000005">
    <property type="protein sequence ID" value="MBK9795318.1"/>
    <property type="molecule type" value="Genomic_DNA"/>
</dbReference>
<dbReference type="PANTHER" id="PTHR10612">
    <property type="entry name" value="APOLIPOPROTEIN D"/>
    <property type="match status" value="1"/>
</dbReference>
<dbReference type="Gene3D" id="2.40.128.20">
    <property type="match status" value="1"/>
</dbReference>
<dbReference type="AlphaFoldDB" id="A0A9D7XH53"/>
<dbReference type="Proteomes" id="UP000886657">
    <property type="component" value="Unassembled WGS sequence"/>
</dbReference>
<dbReference type="CDD" id="cd19438">
    <property type="entry name" value="lipocalin_Blc-like"/>
    <property type="match status" value="1"/>
</dbReference>
<evidence type="ECO:0000313" key="5">
    <source>
        <dbReference type="Proteomes" id="UP000886657"/>
    </source>
</evidence>
<sequence>MKRSVPVLAVILALVITACTQLPEGITPVQGFELQRYLGQWHEVARLDHRFERGLTQVTALYSLRADGSVKVLNRGWDAARGTWKEAEGRAVFLGTPTEGRLKVSFFGPFYGAYTIIALDPDRYSMVCGPDRSYFWILSREPRLDPQTLEQLLARARALGFATDKLIYP</sequence>
<evidence type="ECO:0000259" key="3">
    <source>
        <dbReference type="Pfam" id="PF08212"/>
    </source>
</evidence>
<evidence type="ECO:0000313" key="4">
    <source>
        <dbReference type="EMBL" id="MBK9795318.1"/>
    </source>
</evidence>
<dbReference type="PROSITE" id="PS00213">
    <property type="entry name" value="LIPOCALIN"/>
    <property type="match status" value="1"/>
</dbReference>
<feature type="domain" description="Lipocalin/cytosolic fatty-acid binding" evidence="3">
    <location>
        <begin position="33"/>
        <end position="168"/>
    </location>
</feature>
<keyword evidence="2" id="KW-0732">Signal</keyword>
<dbReference type="PANTHER" id="PTHR10612:SF34">
    <property type="entry name" value="APOLIPOPROTEIN D"/>
    <property type="match status" value="1"/>
</dbReference>
<protein>
    <submittedName>
        <fullName evidence="4">Lipocalin family protein</fullName>
    </submittedName>
</protein>
<proteinExistence type="inferred from homology"/>
<accession>A0A9D7XH53</accession>
<dbReference type="InterPro" id="IPR022272">
    <property type="entry name" value="Lipocalin_CS"/>
</dbReference>
<feature type="chain" id="PRO_5039776744" evidence="2">
    <location>
        <begin position="19"/>
        <end position="169"/>
    </location>
</feature>
<comment type="similarity">
    <text evidence="1 2">Belongs to the calycin superfamily. Lipocalin family.</text>
</comment>
<comment type="caution">
    <text evidence="4">The sequence shown here is derived from an EMBL/GenBank/DDBJ whole genome shotgun (WGS) entry which is preliminary data.</text>
</comment>
<dbReference type="InterPro" id="IPR022271">
    <property type="entry name" value="Lipocalin_ApoD"/>
</dbReference>
<evidence type="ECO:0000256" key="2">
    <source>
        <dbReference type="PIRNR" id="PIRNR036893"/>
    </source>
</evidence>
<feature type="signal peptide" evidence="2">
    <location>
        <begin position="1"/>
        <end position="18"/>
    </location>
</feature>
<dbReference type="Pfam" id="PF08212">
    <property type="entry name" value="Lipocalin_2"/>
    <property type="match status" value="1"/>
</dbReference>